<gene>
    <name evidence="2" type="ORF">GGQ86_000331</name>
    <name evidence="1" type="ORF">XFLAVUS301_19970</name>
</gene>
<dbReference type="GeneID" id="95762788"/>
<dbReference type="Proteomes" id="UP001245370">
    <property type="component" value="Unassembled WGS sequence"/>
</dbReference>
<evidence type="ECO:0000313" key="2">
    <source>
        <dbReference type="EMBL" id="MDR6331884.1"/>
    </source>
</evidence>
<dbReference type="AlphaFoldDB" id="A0A9W6FLV0"/>
<evidence type="ECO:0000313" key="3">
    <source>
        <dbReference type="Proteomes" id="UP001144397"/>
    </source>
</evidence>
<reference evidence="1" key="1">
    <citation type="submission" date="2022-12" db="EMBL/GenBank/DDBJ databases">
        <title>Reference genome sequencing for broad-spectrum identification of bacterial and archaeal isolates by mass spectrometry.</title>
        <authorList>
            <person name="Sekiguchi Y."/>
            <person name="Tourlousse D.M."/>
        </authorList>
    </citation>
    <scope>NUCLEOTIDE SEQUENCE</scope>
    <source>
        <strain evidence="1">301</strain>
    </source>
</reference>
<accession>A0A9W6FLV0</accession>
<comment type="caution">
    <text evidence="1">The sequence shown here is derived from an EMBL/GenBank/DDBJ whole genome shotgun (WGS) entry which is preliminary data.</text>
</comment>
<name>A0A9W6FLV0_XANFL</name>
<evidence type="ECO:0008006" key="5">
    <source>
        <dbReference type="Google" id="ProtNLM"/>
    </source>
</evidence>
<sequence length="488" mass="53136">MAFFTDAVDDARIALQALADRVEGIAHPTLRLGVTGLSRAGKTIFTTALIHALTKGARMPVFEPYQSGRIARAELQPQPDDAVPRFAYEGHLEMLGAERRWPSSTTRVSELRLAIRYATRRGSLKTLTLDIVDYPGEWLLDLPLLNMSYADFARQSLALARAQARAEVAAPFLAAVADAPASGPADEARAREVAARFTSYLSACRSERLAMSLLPPGRFLMPGDLEGSPALTFAPLDVEDTPSRADTLGGMMERRFEAYKHAVVRPFFRNHFARLDRQIVLVDTLSALNAGPAALADLERALDGILAAFRTGRNSLVSTLFRPRIEKVLFAATKADHLHRASHDRLEAVLGRLVERARERAQDRGATLDVVALAAIRATREARVRRGGHELDAIVGTPEAGQEAGGHVFDGEEEVAVFPGELPADPDALFDPSGAGFRGLASSMAGNGQDDVDFRFLRFRPPADIGDGPIPHIRLDRALQFLLADRLT</sequence>
<dbReference type="Pfam" id="PF04317">
    <property type="entry name" value="DUF463"/>
    <property type="match status" value="1"/>
</dbReference>
<dbReference type="Proteomes" id="UP001144397">
    <property type="component" value="Unassembled WGS sequence"/>
</dbReference>
<dbReference type="EMBL" id="JAVDPY010000001">
    <property type="protein sequence ID" value="MDR6331884.1"/>
    <property type="molecule type" value="Genomic_DNA"/>
</dbReference>
<keyword evidence="4" id="KW-1185">Reference proteome</keyword>
<reference evidence="2 4" key="2">
    <citation type="submission" date="2023-07" db="EMBL/GenBank/DDBJ databases">
        <title>Genomic Encyclopedia of Type Strains, Phase IV (KMG-IV): sequencing the most valuable type-strain genomes for metagenomic binning, comparative biology and taxonomic classification.</title>
        <authorList>
            <person name="Goeker M."/>
        </authorList>
    </citation>
    <scope>NUCLEOTIDE SEQUENCE [LARGE SCALE GENOMIC DNA]</scope>
    <source>
        <strain evidence="2 4">DSM 338</strain>
    </source>
</reference>
<protein>
    <recommendedName>
        <fullName evidence="5">Amino acid regulated cytosolic protein</fullName>
    </recommendedName>
</protein>
<dbReference type="PIRSF" id="PIRSF019381">
    <property type="entry name" value="YcjX"/>
    <property type="match status" value="1"/>
</dbReference>
<dbReference type="InterPro" id="IPR007413">
    <property type="entry name" value="YcjX-like"/>
</dbReference>
<evidence type="ECO:0000313" key="1">
    <source>
        <dbReference type="EMBL" id="GLI22323.1"/>
    </source>
</evidence>
<evidence type="ECO:0000313" key="4">
    <source>
        <dbReference type="Proteomes" id="UP001245370"/>
    </source>
</evidence>
<organism evidence="1 3">
    <name type="scientific">Xanthobacter flavus</name>
    <dbReference type="NCBI Taxonomy" id="281"/>
    <lineage>
        <taxon>Bacteria</taxon>
        <taxon>Pseudomonadati</taxon>
        <taxon>Pseudomonadota</taxon>
        <taxon>Alphaproteobacteria</taxon>
        <taxon>Hyphomicrobiales</taxon>
        <taxon>Xanthobacteraceae</taxon>
        <taxon>Xanthobacter</taxon>
    </lineage>
</organism>
<proteinExistence type="predicted"/>
<dbReference type="EMBL" id="BSDO01000002">
    <property type="protein sequence ID" value="GLI22323.1"/>
    <property type="molecule type" value="Genomic_DNA"/>
</dbReference>
<dbReference type="PANTHER" id="PTHR38605">
    <property type="entry name" value="ATPASE-RELATED"/>
    <property type="match status" value="1"/>
</dbReference>
<dbReference type="RefSeq" id="WP_237353247.1">
    <property type="nucleotide sequence ID" value="NZ_BSDO01000002.1"/>
</dbReference>
<dbReference type="PANTHER" id="PTHR38605:SF1">
    <property type="entry name" value="ATPASE"/>
    <property type="match status" value="1"/>
</dbReference>